<feature type="transmembrane region" description="Helical" evidence="1">
    <location>
        <begin position="59"/>
        <end position="86"/>
    </location>
</feature>
<keyword evidence="2" id="KW-0732">Signal</keyword>
<keyword evidence="1" id="KW-0472">Membrane</keyword>
<feature type="transmembrane region" description="Helical" evidence="1">
    <location>
        <begin position="139"/>
        <end position="166"/>
    </location>
</feature>
<dbReference type="Proteomes" id="UP000305517">
    <property type="component" value="Unassembled WGS sequence"/>
</dbReference>
<evidence type="ECO:0000256" key="1">
    <source>
        <dbReference type="SAM" id="Phobius"/>
    </source>
</evidence>
<dbReference type="RefSeq" id="WP_138078681.1">
    <property type="nucleotide sequence ID" value="NZ_VAJM01000006.1"/>
</dbReference>
<feature type="signal peptide" evidence="2">
    <location>
        <begin position="1"/>
        <end position="18"/>
    </location>
</feature>
<comment type="caution">
    <text evidence="3">The sequence shown here is derived from an EMBL/GenBank/DDBJ whole genome shotgun (WGS) entry which is preliminary data.</text>
</comment>
<feature type="transmembrane region" description="Helical" evidence="1">
    <location>
        <begin position="98"/>
        <end position="119"/>
    </location>
</feature>
<proteinExistence type="predicted"/>
<dbReference type="EMBL" id="VAJM01000006">
    <property type="protein sequence ID" value="TLM91756.1"/>
    <property type="molecule type" value="Genomic_DNA"/>
</dbReference>
<keyword evidence="1" id="KW-1133">Transmembrane helix</keyword>
<keyword evidence="1" id="KW-0812">Transmembrane</keyword>
<dbReference type="OrthoDB" id="678065at2"/>
<dbReference type="AlphaFoldDB" id="A0A5R8WP62"/>
<accession>A0A5R8WP62</accession>
<gene>
    <name evidence="3" type="ORF">FDY95_14440</name>
</gene>
<name>A0A5R8WP62_9BACT</name>
<reference evidence="3 4" key="1">
    <citation type="submission" date="2019-05" db="EMBL/GenBank/DDBJ databases">
        <title>Hymenobacter edaphi sp. nov., isolated from abandoned arsenic-contaminated farmland soil.</title>
        <authorList>
            <person name="Nie L."/>
        </authorList>
    </citation>
    <scope>NUCLEOTIDE SEQUENCE [LARGE SCALE GENOMIC DNA]</scope>
    <source>
        <strain evidence="3 4">1-3-3-8</strain>
    </source>
</reference>
<sequence length="185" mass="19934">MKKAATFLLLLVVCPLLAGLYGAVNDQLTYTLAPEYFTKFKYQQFGLEPAWFGGARPTVAIIGFLATWWMGLLVGFVFSLLALLLPDARTMRRAVLRAVGQALALTAAAGVLGGLYGRLYLVDAGVEWWLPADLVDRAAFITVGSIHNFGYLGGLLGLVAGLLTILRRRSALATAPRRSTETLSA</sequence>
<evidence type="ECO:0000256" key="2">
    <source>
        <dbReference type="SAM" id="SignalP"/>
    </source>
</evidence>
<keyword evidence="4" id="KW-1185">Reference proteome</keyword>
<organism evidence="3 4">
    <name type="scientific">Hymenobacter jeollabukensis</name>
    <dbReference type="NCBI Taxonomy" id="2025313"/>
    <lineage>
        <taxon>Bacteria</taxon>
        <taxon>Pseudomonadati</taxon>
        <taxon>Bacteroidota</taxon>
        <taxon>Cytophagia</taxon>
        <taxon>Cytophagales</taxon>
        <taxon>Hymenobacteraceae</taxon>
        <taxon>Hymenobacter</taxon>
    </lineage>
</organism>
<evidence type="ECO:0000313" key="3">
    <source>
        <dbReference type="EMBL" id="TLM91756.1"/>
    </source>
</evidence>
<protein>
    <submittedName>
        <fullName evidence="3">Uncharacterized protein</fullName>
    </submittedName>
</protein>
<evidence type="ECO:0000313" key="4">
    <source>
        <dbReference type="Proteomes" id="UP000305517"/>
    </source>
</evidence>
<feature type="chain" id="PRO_5024362809" evidence="2">
    <location>
        <begin position="19"/>
        <end position="185"/>
    </location>
</feature>